<gene>
    <name evidence="2" type="ORF">Glove_284g146</name>
</gene>
<sequence>MSAVRKTKKKFQSPRSKFTYVRNSKNNPSNLNTSYNHFDNIFNEDNLQEYFDKSNDDQDQESNNDQDQEYQEYFNDNLNQEYQEYSNDDLDQEYQEYSNDDLNQEYQEYFNDDLDQEYQEYSNDDLDQEYQEYSNNDLDQEYFDNNDDRNNQEYSDNDNNQDDQETGNFKNISTMMIFTWITKHMIGRNAYKDLIKILKNEDFNLQDIPNNIQTLKEQNKYLPLYKIRKNIVNINKEKVPSNSQFTKIAYSISILDHISTILKNTQISPLLYFGPGIENDQKSEFWHGKIWQESPLFGITNIKYNKDTYFTGDSVIFWSNSSKNNIMKGQIRAIIHNDKKEILIKIEKYNELNELPHNIQRKRQKKINNNKSLWLVEEDFCFIFKNNLISKLNIFFGKNNNNNINQYDYFINEIIYKKSEYQEYSNDDLDQEYQEYSNNDLDQEYSDNNDDRNNQEYSDNDNNQDDQETGNFKNISTMMIFTWITKHMIGRNAYKDLIKILKNEDFNLQDIPNNIQTLKEQNKYLPLYKIRKNIVNINKEKVPSNSQFTKIAYSISILDHISTILKNTQISPLLYFGPGIENDQKSEFWHGKI</sequence>
<feature type="compositionally biased region" description="Basic residues" evidence="1">
    <location>
        <begin position="1"/>
        <end position="12"/>
    </location>
</feature>
<feature type="region of interest" description="Disordered" evidence="1">
    <location>
        <begin position="441"/>
        <end position="469"/>
    </location>
</feature>
<reference evidence="2 3" key="1">
    <citation type="submission" date="2018-08" db="EMBL/GenBank/DDBJ databases">
        <title>Genome and evolution of the arbuscular mycorrhizal fungus Diversispora epigaea (formerly Glomus versiforme) and its bacterial endosymbionts.</title>
        <authorList>
            <person name="Sun X."/>
            <person name="Fei Z."/>
            <person name="Harrison M."/>
        </authorList>
    </citation>
    <scope>NUCLEOTIDE SEQUENCE [LARGE SCALE GENOMIC DNA]</scope>
    <source>
        <strain evidence="2 3">IT104</strain>
    </source>
</reference>
<dbReference type="AlphaFoldDB" id="A0A397I501"/>
<name>A0A397I501_9GLOM</name>
<protein>
    <submittedName>
        <fullName evidence="2">Uncharacterized protein</fullName>
    </submittedName>
</protein>
<feature type="compositionally biased region" description="Acidic residues" evidence="1">
    <location>
        <begin position="458"/>
        <end position="468"/>
    </location>
</feature>
<feature type="compositionally biased region" description="Polar residues" evidence="1">
    <location>
        <begin position="13"/>
        <end position="37"/>
    </location>
</feature>
<organism evidence="2 3">
    <name type="scientific">Diversispora epigaea</name>
    <dbReference type="NCBI Taxonomy" id="1348612"/>
    <lineage>
        <taxon>Eukaryota</taxon>
        <taxon>Fungi</taxon>
        <taxon>Fungi incertae sedis</taxon>
        <taxon>Mucoromycota</taxon>
        <taxon>Glomeromycotina</taxon>
        <taxon>Glomeromycetes</taxon>
        <taxon>Diversisporales</taxon>
        <taxon>Diversisporaceae</taxon>
        <taxon>Diversispora</taxon>
    </lineage>
</organism>
<feature type="region of interest" description="Disordered" evidence="1">
    <location>
        <begin position="139"/>
        <end position="168"/>
    </location>
</feature>
<accession>A0A397I501</accession>
<feature type="compositionally biased region" description="Acidic residues" evidence="1">
    <location>
        <begin position="155"/>
        <end position="165"/>
    </location>
</feature>
<proteinExistence type="predicted"/>
<evidence type="ECO:0000313" key="2">
    <source>
        <dbReference type="EMBL" id="RHZ69318.1"/>
    </source>
</evidence>
<feature type="region of interest" description="Disordered" evidence="1">
    <location>
        <begin position="1"/>
        <end position="37"/>
    </location>
</feature>
<comment type="caution">
    <text evidence="2">The sequence shown here is derived from an EMBL/GenBank/DDBJ whole genome shotgun (WGS) entry which is preliminary data.</text>
</comment>
<evidence type="ECO:0000256" key="1">
    <source>
        <dbReference type="SAM" id="MobiDB-lite"/>
    </source>
</evidence>
<dbReference type="OrthoDB" id="2427080at2759"/>
<evidence type="ECO:0000313" key="3">
    <source>
        <dbReference type="Proteomes" id="UP000266861"/>
    </source>
</evidence>
<dbReference type="STRING" id="1348612.A0A397I501"/>
<dbReference type="EMBL" id="PQFF01000260">
    <property type="protein sequence ID" value="RHZ69318.1"/>
    <property type="molecule type" value="Genomic_DNA"/>
</dbReference>
<keyword evidence="3" id="KW-1185">Reference proteome</keyword>
<dbReference type="Proteomes" id="UP000266861">
    <property type="component" value="Unassembled WGS sequence"/>
</dbReference>